<sequence>MRTHLLGAALVALWAGTSTPAFAQQAADTVAPEAPTGVEAKTAVRARSQMVVAANPLAAEAGLQVLREGGSAADALVVVQTVLGLVEPQSSGIGGGAFLVWHDGATGTITTIDGRETAPLAATPDLFLGADGKPLGFFEAVVGGRSVGTPGVMRLMETIHGSHGKLPWAALFEPAATLAEAGFAVSPRLATLIAEDAERLGGQPSTRAYFFDASGEPLEAGARLANPDYADTLRLIGRSGADAFYQGPIAQAIVDAVSGHPTNPGRLSLADLAAYEAKDREPVCMPYREYDVCGMGPPSSGGLAVGQTLGLLSGFDLGTLGPSDPQGWRLFGDATRLAFADRGRYIADADFVDIPKGLLDSDYLAARAELLKRETALPAELAGPGEPPWDKAELRIDGFGPDVPATTHFVIVDADGNVASMTSSVENAFGARLMAAGFLLNNQLTDFSFAPEENGEAVANRVEPGKRPRSSMAPTIVMKNGKPAFALGSPGGSTIIPYVAQTLMALIDWRMDMQEAISLPHFANRFGRYEVEAGTTAEALADDLTALGYDVRATAMNSGLHGVAFLDDGTLEGGADPRREGVAVGD</sequence>
<gene>
    <name evidence="13" type="primary">ggt</name>
    <name evidence="13" type="ORF">EJC49_18055</name>
</gene>
<dbReference type="EC" id="3.4.19.13" evidence="11"/>
<organism evidence="13 14">
    <name type="scientific">Aquibium carbonis</name>
    <dbReference type="NCBI Taxonomy" id="2495581"/>
    <lineage>
        <taxon>Bacteria</taxon>
        <taxon>Pseudomonadati</taxon>
        <taxon>Pseudomonadota</taxon>
        <taxon>Alphaproteobacteria</taxon>
        <taxon>Hyphomicrobiales</taxon>
        <taxon>Phyllobacteriaceae</taxon>
        <taxon>Aquibium</taxon>
    </lineage>
</organism>
<evidence type="ECO:0000256" key="4">
    <source>
        <dbReference type="ARBA" id="ARBA00022679"/>
    </source>
</evidence>
<feature type="binding site" evidence="10">
    <location>
        <position position="115"/>
    </location>
    <ligand>
        <name>L-glutamate</name>
        <dbReference type="ChEBI" id="CHEBI:29985"/>
    </ligand>
</feature>
<dbReference type="UniPathway" id="UPA00204"/>
<dbReference type="OrthoDB" id="9781342at2"/>
<feature type="chain" id="PRO_5018689758" description="Glutathione hydrolase proenzyme" evidence="12">
    <location>
        <begin position="24"/>
        <end position="586"/>
    </location>
</feature>
<dbReference type="EC" id="2.3.2.2" evidence="11"/>
<keyword evidence="11" id="KW-0317">Glutathione biosynthesis</keyword>
<dbReference type="GO" id="GO:0036374">
    <property type="term" value="F:glutathione hydrolase activity"/>
    <property type="evidence" value="ECO:0007669"/>
    <property type="project" value="UniProtKB-UniRule"/>
</dbReference>
<dbReference type="InterPro" id="IPR043138">
    <property type="entry name" value="GGT_lsub"/>
</dbReference>
<keyword evidence="12" id="KW-0732">Signal</keyword>
<dbReference type="AlphaFoldDB" id="A0A3R9ZYX5"/>
<feature type="binding site" evidence="10">
    <location>
        <position position="492"/>
    </location>
    <ligand>
        <name>L-glutamate</name>
        <dbReference type="ChEBI" id="CHEBI:29985"/>
    </ligand>
</feature>
<feature type="binding site" evidence="10">
    <location>
        <begin position="470"/>
        <end position="471"/>
    </location>
    <ligand>
        <name>L-glutamate</name>
        <dbReference type="ChEBI" id="CHEBI:29985"/>
    </ligand>
</feature>
<dbReference type="GO" id="GO:0006750">
    <property type="term" value="P:glutathione biosynthetic process"/>
    <property type="evidence" value="ECO:0007669"/>
    <property type="project" value="UniProtKB-KW"/>
</dbReference>
<dbReference type="InterPro" id="IPR029055">
    <property type="entry name" value="Ntn_hydrolases_N"/>
</dbReference>
<dbReference type="Proteomes" id="UP000278398">
    <property type="component" value="Unassembled WGS sequence"/>
</dbReference>
<evidence type="ECO:0000256" key="1">
    <source>
        <dbReference type="ARBA" id="ARBA00001049"/>
    </source>
</evidence>
<keyword evidence="5 11" id="KW-0378">Hydrolase</keyword>
<protein>
    <recommendedName>
        <fullName evidence="11">Glutathione hydrolase proenzyme</fullName>
        <ecNumber evidence="11">2.3.2.2</ecNumber>
        <ecNumber evidence="11">3.4.19.13</ecNumber>
    </recommendedName>
    <component>
        <recommendedName>
            <fullName evidence="11">Glutathione hydrolase large chain</fullName>
        </recommendedName>
    </component>
    <component>
        <recommendedName>
            <fullName evidence="11">Glutathione hydrolase small chain</fullName>
        </recommendedName>
    </component>
</protein>
<comment type="similarity">
    <text evidence="3 11">Belongs to the gamma-glutamyltransferase family.</text>
</comment>
<dbReference type="SUPFAM" id="SSF56235">
    <property type="entry name" value="N-terminal nucleophile aminohydrolases (Ntn hydrolases)"/>
    <property type="match status" value="1"/>
</dbReference>
<feature type="signal peptide" evidence="12">
    <location>
        <begin position="1"/>
        <end position="23"/>
    </location>
</feature>
<dbReference type="PANTHER" id="PTHR43199">
    <property type="entry name" value="GLUTATHIONE HYDROLASE"/>
    <property type="match status" value="1"/>
</dbReference>
<evidence type="ECO:0000256" key="6">
    <source>
        <dbReference type="ARBA" id="ARBA00023145"/>
    </source>
</evidence>
<keyword evidence="4 11" id="KW-0808">Transferase</keyword>
<evidence type="ECO:0000256" key="8">
    <source>
        <dbReference type="ARBA" id="ARBA00047417"/>
    </source>
</evidence>
<dbReference type="Pfam" id="PF01019">
    <property type="entry name" value="G_glu_transpept"/>
    <property type="match status" value="1"/>
</dbReference>
<proteinExistence type="inferred from homology"/>
<keyword evidence="7 11" id="KW-0012">Acyltransferase</keyword>
<evidence type="ECO:0000256" key="2">
    <source>
        <dbReference type="ARBA" id="ARBA00001089"/>
    </source>
</evidence>
<dbReference type="NCBIfam" id="TIGR00066">
    <property type="entry name" value="g_glut_trans"/>
    <property type="match status" value="1"/>
</dbReference>
<accession>A0A3R9ZYX5</accession>
<evidence type="ECO:0000256" key="10">
    <source>
        <dbReference type="PIRSR" id="PIRSR600101-2"/>
    </source>
</evidence>
<feature type="binding site" evidence="10">
    <location>
        <position position="446"/>
    </location>
    <ligand>
        <name>L-glutamate</name>
        <dbReference type="ChEBI" id="CHEBI:29985"/>
    </ligand>
</feature>
<evidence type="ECO:0000313" key="14">
    <source>
        <dbReference type="Proteomes" id="UP000278398"/>
    </source>
</evidence>
<keyword evidence="6 11" id="KW-0865">Zymogen</keyword>
<dbReference type="EMBL" id="RWKW01000070">
    <property type="protein sequence ID" value="RST85004.1"/>
    <property type="molecule type" value="Genomic_DNA"/>
</dbReference>
<comment type="catalytic activity">
    <reaction evidence="8 11">
        <text>an N-terminal (5-L-glutamyl)-[peptide] + an alpha-amino acid = 5-L-glutamyl amino acid + an N-terminal L-alpha-aminoacyl-[peptide]</text>
        <dbReference type="Rhea" id="RHEA:23904"/>
        <dbReference type="Rhea" id="RHEA-COMP:9780"/>
        <dbReference type="Rhea" id="RHEA-COMP:9795"/>
        <dbReference type="ChEBI" id="CHEBI:77644"/>
        <dbReference type="ChEBI" id="CHEBI:78597"/>
        <dbReference type="ChEBI" id="CHEBI:78599"/>
        <dbReference type="ChEBI" id="CHEBI:78608"/>
        <dbReference type="EC" id="2.3.2.2"/>
    </reaction>
</comment>
<dbReference type="Gene3D" id="1.10.246.130">
    <property type="match status" value="1"/>
</dbReference>
<dbReference type="GO" id="GO:0103068">
    <property type="term" value="F:leukotriene C4 gamma-glutamyl transferase activity"/>
    <property type="evidence" value="ECO:0007669"/>
    <property type="project" value="UniProtKB-EC"/>
</dbReference>
<dbReference type="InterPro" id="IPR000101">
    <property type="entry name" value="GGT_peptidase"/>
</dbReference>
<dbReference type="PANTHER" id="PTHR43199:SF1">
    <property type="entry name" value="GLUTATHIONE HYDROLASE PROENZYME"/>
    <property type="match status" value="1"/>
</dbReference>
<evidence type="ECO:0000256" key="11">
    <source>
        <dbReference type="RuleBase" id="RU368036"/>
    </source>
</evidence>
<dbReference type="InterPro" id="IPR043137">
    <property type="entry name" value="GGT_ssub_C"/>
</dbReference>
<keyword evidence="14" id="KW-1185">Reference proteome</keyword>
<comment type="PTM">
    <text evidence="11">Cleaved by autocatalysis into a large and a small subunit.</text>
</comment>
<evidence type="ECO:0000256" key="12">
    <source>
        <dbReference type="SAM" id="SignalP"/>
    </source>
</evidence>
<dbReference type="InterPro" id="IPR051792">
    <property type="entry name" value="GGT_bact"/>
</dbReference>
<comment type="catalytic activity">
    <reaction evidence="1 11">
        <text>an S-substituted glutathione + H2O = an S-substituted L-cysteinylglycine + L-glutamate</text>
        <dbReference type="Rhea" id="RHEA:59468"/>
        <dbReference type="ChEBI" id="CHEBI:15377"/>
        <dbReference type="ChEBI" id="CHEBI:29985"/>
        <dbReference type="ChEBI" id="CHEBI:90779"/>
        <dbReference type="ChEBI" id="CHEBI:143103"/>
        <dbReference type="EC" id="3.4.19.13"/>
    </reaction>
</comment>
<name>A0A3R9ZYX5_9HYPH</name>
<feature type="active site" description="Nucleophile" evidence="9">
    <location>
        <position position="406"/>
    </location>
</feature>
<dbReference type="GO" id="GO:0006751">
    <property type="term" value="P:glutathione catabolic process"/>
    <property type="evidence" value="ECO:0007669"/>
    <property type="project" value="UniProtKB-UniRule"/>
</dbReference>
<evidence type="ECO:0000256" key="5">
    <source>
        <dbReference type="ARBA" id="ARBA00022801"/>
    </source>
</evidence>
<evidence type="ECO:0000256" key="3">
    <source>
        <dbReference type="ARBA" id="ARBA00009381"/>
    </source>
</evidence>
<evidence type="ECO:0000313" key="13">
    <source>
        <dbReference type="EMBL" id="RST85004.1"/>
    </source>
</evidence>
<dbReference type="RefSeq" id="WP_126701351.1">
    <property type="nucleotide sequence ID" value="NZ_RWKW01000070.1"/>
</dbReference>
<comment type="caution">
    <text evidence="13">The sequence shown here is derived from an EMBL/GenBank/DDBJ whole genome shotgun (WGS) entry which is preliminary data.</text>
</comment>
<comment type="catalytic activity">
    <reaction evidence="2 11">
        <text>glutathione + H2O = L-cysteinylglycine + L-glutamate</text>
        <dbReference type="Rhea" id="RHEA:28807"/>
        <dbReference type="ChEBI" id="CHEBI:15377"/>
        <dbReference type="ChEBI" id="CHEBI:29985"/>
        <dbReference type="ChEBI" id="CHEBI:57925"/>
        <dbReference type="ChEBI" id="CHEBI:61694"/>
        <dbReference type="EC" id="3.4.19.13"/>
    </reaction>
</comment>
<reference evidence="13 14" key="1">
    <citation type="submission" date="2018-12" db="EMBL/GenBank/DDBJ databases">
        <title>Mesorhizobium carbonis sp. nov., isolated from coal mine water.</title>
        <authorList>
            <person name="Xin W."/>
            <person name="Xu Z."/>
            <person name="Xiang F."/>
            <person name="Zhang J."/>
            <person name="Xi L."/>
            <person name="Liu J."/>
        </authorList>
    </citation>
    <scope>NUCLEOTIDE SEQUENCE [LARGE SCALE GENOMIC DNA]</scope>
    <source>
        <strain evidence="13 14">B2.3</strain>
    </source>
</reference>
<dbReference type="PRINTS" id="PR01210">
    <property type="entry name" value="GGTRANSPTASE"/>
</dbReference>
<evidence type="ECO:0000256" key="7">
    <source>
        <dbReference type="ARBA" id="ARBA00023315"/>
    </source>
</evidence>
<comment type="subunit">
    <text evidence="11">This enzyme consists of two polypeptide chains, which are synthesized in precursor form from a single polypeptide.</text>
</comment>
<comment type="pathway">
    <text evidence="11">Sulfur metabolism; glutathione metabolism.</text>
</comment>
<evidence type="ECO:0000256" key="9">
    <source>
        <dbReference type="PIRSR" id="PIRSR600101-1"/>
    </source>
</evidence>
<dbReference type="Gene3D" id="3.60.20.40">
    <property type="match status" value="1"/>
</dbReference>